<keyword evidence="1 5" id="KW-0378">Hydrolase</keyword>
<dbReference type="SUPFAM" id="SSF48208">
    <property type="entry name" value="Six-hairpin glycosidases"/>
    <property type="match status" value="1"/>
</dbReference>
<dbReference type="EMBL" id="AGYG01000006">
    <property type="protein sequence ID" value="ENZ43190.1"/>
    <property type="molecule type" value="Genomic_DNA"/>
</dbReference>
<feature type="binding site" evidence="4">
    <location>
        <position position="236"/>
    </location>
    <ligand>
        <name>substrate</name>
    </ligand>
</feature>
<evidence type="ECO:0000256" key="3">
    <source>
        <dbReference type="PIRSR" id="PIRSR610905-1"/>
    </source>
</evidence>
<dbReference type="InterPro" id="IPR010905">
    <property type="entry name" value="Glyco_hydro_88"/>
</dbReference>
<feature type="binding site" evidence="4">
    <location>
        <position position="178"/>
    </location>
    <ligand>
        <name>substrate</name>
    </ligand>
</feature>
<name>N9ZTL9_9FIRM</name>
<dbReference type="PANTHER" id="PTHR36845">
    <property type="entry name" value="HYDROLASE, PUTATIVE (AFU_ORTHOLOGUE AFUA_7G05090)-RELATED"/>
    <property type="match status" value="1"/>
</dbReference>
<organism evidence="5 6">
    <name type="scientific">Enterocloster bolteae 90B8</name>
    <dbReference type="NCBI Taxonomy" id="997897"/>
    <lineage>
        <taxon>Bacteria</taxon>
        <taxon>Bacillati</taxon>
        <taxon>Bacillota</taxon>
        <taxon>Clostridia</taxon>
        <taxon>Lachnospirales</taxon>
        <taxon>Lachnospiraceae</taxon>
        <taxon>Enterocloster</taxon>
    </lineage>
</organism>
<dbReference type="InterPro" id="IPR052369">
    <property type="entry name" value="UG_Glycosaminoglycan_Hydrolase"/>
</dbReference>
<feature type="binding site" evidence="4">
    <location>
        <position position="371"/>
    </location>
    <ligand>
        <name>substrate</name>
    </ligand>
</feature>
<feature type="active site" description="Proton donor" evidence="3">
    <location>
        <position position="178"/>
    </location>
</feature>
<evidence type="ECO:0000313" key="6">
    <source>
        <dbReference type="Proteomes" id="UP000013041"/>
    </source>
</evidence>
<reference evidence="5 6" key="1">
    <citation type="submission" date="2013-01" db="EMBL/GenBank/DDBJ databases">
        <title>The Genome Sequence of Clostridium bolteae 90B8.</title>
        <authorList>
            <consortium name="The Broad Institute Genome Sequencing Platform"/>
            <person name="Earl A."/>
            <person name="Ward D."/>
            <person name="Feldgarden M."/>
            <person name="Gevers D."/>
            <person name="Courvalin P."/>
            <person name="Lambert T."/>
            <person name="Walker B."/>
            <person name="Young S.K."/>
            <person name="Zeng Q."/>
            <person name="Gargeya S."/>
            <person name="Fitzgerald M."/>
            <person name="Haas B."/>
            <person name="Abouelleil A."/>
            <person name="Alvarado L."/>
            <person name="Arachchi H.M."/>
            <person name="Berlin A.M."/>
            <person name="Chapman S.B."/>
            <person name="Dewar J."/>
            <person name="Goldberg J."/>
            <person name="Griggs A."/>
            <person name="Gujja S."/>
            <person name="Hansen M."/>
            <person name="Howarth C."/>
            <person name="Imamovic A."/>
            <person name="Larimer J."/>
            <person name="McCowan C."/>
            <person name="Murphy C."/>
            <person name="Neiman D."/>
            <person name="Pearson M."/>
            <person name="Priest M."/>
            <person name="Roberts A."/>
            <person name="Saif S."/>
            <person name="Shea T."/>
            <person name="Sisk P."/>
            <person name="Sykes S."/>
            <person name="Wortman J."/>
            <person name="Nusbaum C."/>
            <person name="Birren B."/>
        </authorList>
    </citation>
    <scope>NUCLEOTIDE SEQUENCE [LARGE SCALE GENOMIC DNA]</scope>
    <source>
        <strain evidence="5 6">90B8</strain>
    </source>
</reference>
<feature type="binding site" evidence="4">
    <location>
        <position position="238"/>
    </location>
    <ligand>
        <name>substrate</name>
    </ligand>
</feature>
<dbReference type="GO" id="GO:0052757">
    <property type="term" value="F:chondroitin hydrolase activity"/>
    <property type="evidence" value="ECO:0007669"/>
    <property type="project" value="TreeGrafter"/>
</dbReference>
<dbReference type="RefSeq" id="WP_002571275.1">
    <property type="nucleotide sequence ID" value="NZ_KB851149.1"/>
</dbReference>
<feature type="binding site" evidence="4">
    <location>
        <position position="254"/>
    </location>
    <ligand>
        <name>substrate</name>
    </ligand>
</feature>
<dbReference type="HOGENOM" id="CLU_027158_1_1_9"/>
<gene>
    <name evidence="5" type="ORF">HMPREF1097_00923</name>
</gene>
<protein>
    <submittedName>
        <fullName evidence="5">Glucuronyl hydrolase</fullName>
    </submittedName>
</protein>
<dbReference type="Gene3D" id="1.50.10.10">
    <property type="match status" value="1"/>
</dbReference>
<feature type="binding site" evidence="4">
    <location>
        <position position="118"/>
    </location>
    <ligand>
        <name>substrate</name>
    </ligand>
</feature>
<dbReference type="PANTHER" id="PTHR36845:SF1">
    <property type="entry name" value="HYDROLASE, PUTATIVE (AFU_ORTHOLOGUE AFUA_7G05090)-RELATED"/>
    <property type="match status" value="1"/>
</dbReference>
<dbReference type="GO" id="GO:0000272">
    <property type="term" value="P:polysaccharide catabolic process"/>
    <property type="evidence" value="ECO:0007669"/>
    <property type="project" value="TreeGrafter"/>
</dbReference>
<feature type="active site" description="Nucleophile" evidence="3">
    <location>
        <position position="118"/>
    </location>
</feature>
<proteinExistence type="inferred from homology"/>
<evidence type="ECO:0000256" key="4">
    <source>
        <dbReference type="PIRSR" id="PIRSR610905-2"/>
    </source>
</evidence>
<dbReference type="InterPro" id="IPR012341">
    <property type="entry name" value="6hp_glycosidase-like_sf"/>
</dbReference>
<evidence type="ECO:0000256" key="1">
    <source>
        <dbReference type="ARBA" id="ARBA00022801"/>
    </source>
</evidence>
<accession>N9ZTL9</accession>
<sequence length="401" mass="46032">MGIENVIKKIHVEPINRKAEYEAAGFLTREEVTAAMDRVADQVRCNMEYFGTRFPSSATRNQTYGVIDNIEWTDGFWTGLLWLCYEYTGDDAFKNLALKNVDSFLNRVEKRIELDHHDLGFLYSLSCVAGYKLTGSAEGRKAGLLAADKLMERFQEKGGFIQAWGELGARDNYRLIIDCLLNIPLLHWAFLETGNPVYRNAAVRHYEAACNNVIRDDASAYHTFYFDPGTGEPLKGVTRQGYSDDSAWARGQAWGIYGIPLNYRYVKDDSAFNLFQGMTNYFLNRLPEDQVCYWDLIFTDGSNQSRDSSAAAIGVCGIHEMLKYLPEVESDKNTYRHAMHCILRSLMERYTAPEIKPGNPVLLHGVYSWHSGKGVDEGNIWGDYYYMEALMRFYKDWNLYW</sequence>
<dbReference type="Proteomes" id="UP000013041">
    <property type="component" value="Unassembled WGS sequence"/>
</dbReference>
<evidence type="ECO:0000313" key="5">
    <source>
        <dbReference type="EMBL" id="ENZ43190.1"/>
    </source>
</evidence>
<feature type="binding site" evidence="4">
    <location>
        <position position="250"/>
    </location>
    <ligand>
        <name>substrate</name>
    </ligand>
</feature>
<dbReference type="AlphaFoldDB" id="N9ZTL9"/>
<evidence type="ECO:0000256" key="2">
    <source>
        <dbReference type="ARBA" id="ARBA00038358"/>
    </source>
</evidence>
<dbReference type="InterPro" id="IPR008928">
    <property type="entry name" value="6-hairpin_glycosidase_sf"/>
</dbReference>
<comment type="caution">
    <text evidence="5">The sequence shown here is derived from an EMBL/GenBank/DDBJ whole genome shotgun (WGS) entry which is preliminary data.</text>
</comment>
<feature type="binding site" evidence="4">
    <location>
        <position position="368"/>
    </location>
    <ligand>
        <name>substrate</name>
    </ligand>
</feature>
<comment type="similarity">
    <text evidence="2">Belongs to the glycosyl hydrolase 88 family.</text>
</comment>
<dbReference type="PATRIC" id="fig|997897.5.peg.987"/>
<dbReference type="Pfam" id="PF07470">
    <property type="entry name" value="Glyco_hydro_88"/>
    <property type="match status" value="1"/>
</dbReference>